<dbReference type="NCBIfam" id="TIGR00687">
    <property type="entry name" value="pyridox_kin"/>
    <property type="match status" value="1"/>
</dbReference>
<dbReference type="AlphaFoldDB" id="A0A699ZYW6"/>
<feature type="non-terminal residue" evidence="8">
    <location>
        <position position="1"/>
    </location>
</feature>
<dbReference type="Proteomes" id="UP000485058">
    <property type="component" value="Unassembled WGS sequence"/>
</dbReference>
<reference evidence="8 9" key="1">
    <citation type="submission" date="2020-02" db="EMBL/GenBank/DDBJ databases">
        <title>Draft genome sequence of Haematococcus lacustris strain NIES-144.</title>
        <authorList>
            <person name="Morimoto D."/>
            <person name="Nakagawa S."/>
            <person name="Yoshida T."/>
            <person name="Sawayama S."/>
        </authorList>
    </citation>
    <scope>NUCLEOTIDE SEQUENCE [LARGE SCALE GENOMIC DNA]</scope>
    <source>
        <strain evidence="8 9">NIES-144</strain>
    </source>
</reference>
<dbReference type="InterPro" id="IPR029056">
    <property type="entry name" value="Ribokinase-like"/>
</dbReference>
<comment type="caution">
    <text evidence="8">The sequence shown here is derived from an EMBL/GenBank/DDBJ whole genome shotgun (WGS) entry which is preliminary data.</text>
</comment>
<dbReference type="CDD" id="cd01173">
    <property type="entry name" value="pyridoxal_pyridoxamine_kinase"/>
    <property type="match status" value="1"/>
</dbReference>
<evidence type="ECO:0000313" key="8">
    <source>
        <dbReference type="EMBL" id="GFH27325.1"/>
    </source>
</evidence>
<dbReference type="PANTHER" id="PTHR10534:SF2">
    <property type="entry name" value="PYRIDOXAL KINASE"/>
    <property type="match status" value="1"/>
</dbReference>
<evidence type="ECO:0000256" key="1">
    <source>
        <dbReference type="ARBA" id="ARBA00008805"/>
    </source>
</evidence>
<keyword evidence="3" id="KW-0808">Transferase</keyword>
<keyword evidence="4" id="KW-0547">Nucleotide-binding</keyword>
<dbReference type="InterPro" id="IPR004625">
    <property type="entry name" value="PyrdxlKinase"/>
</dbReference>
<name>A0A699ZYW6_HAELA</name>
<keyword evidence="6" id="KW-0067">ATP-binding</keyword>
<proteinExistence type="inferred from homology"/>
<gene>
    <name evidence="8" type="ORF">HaLaN_25630</name>
</gene>
<evidence type="ECO:0000256" key="5">
    <source>
        <dbReference type="ARBA" id="ARBA00022777"/>
    </source>
</evidence>
<dbReference type="InterPro" id="IPR013749">
    <property type="entry name" value="PM/HMP-P_kinase-1"/>
</dbReference>
<feature type="non-terminal residue" evidence="8">
    <location>
        <position position="208"/>
    </location>
</feature>
<dbReference type="PANTHER" id="PTHR10534">
    <property type="entry name" value="PYRIDOXAL KINASE"/>
    <property type="match status" value="1"/>
</dbReference>
<dbReference type="EC" id="2.7.1.35" evidence="2"/>
<evidence type="ECO:0000256" key="6">
    <source>
        <dbReference type="ARBA" id="ARBA00022840"/>
    </source>
</evidence>
<dbReference type="EMBL" id="BLLF01003434">
    <property type="protein sequence ID" value="GFH27325.1"/>
    <property type="molecule type" value="Genomic_DNA"/>
</dbReference>
<sequence length="208" mass="21861">NKVAVFPLQLLGFDVDPILSVQFSNHTGYPSFQGSVFDGSHLQSLVQGLAANQLLGGYSHLLTGYIGSLTLLEAVVETVEALQAANGGAVTYVCDPVMGDEGRLYVPAALVDAFRLKVVPLAAVLVPNQFEAELLAQTGPITSVASGLKACQALHALGPHTVVITSMSMAEDPEHIILLASTLQPQANGLQCLTLRIPRIHAYFTGTG</sequence>
<feature type="domain" description="Pyridoxamine kinase/Phosphomethylpyrimidine kinase" evidence="7">
    <location>
        <begin position="64"/>
        <end position="175"/>
    </location>
</feature>
<protein>
    <recommendedName>
        <fullName evidence="2">pyridoxal kinase</fullName>
        <ecNumber evidence="2">2.7.1.35</ecNumber>
    </recommendedName>
</protein>
<organism evidence="8 9">
    <name type="scientific">Haematococcus lacustris</name>
    <name type="common">Green alga</name>
    <name type="synonym">Haematococcus pluvialis</name>
    <dbReference type="NCBI Taxonomy" id="44745"/>
    <lineage>
        <taxon>Eukaryota</taxon>
        <taxon>Viridiplantae</taxon>
        <taxon>Chlorophyta</taxon>
        <taxon>core chlorophytes</taxon>
        <taxon>Chlorophyceae</taxon>
        <taxon>CS clade</taxon>
        <taxon>Chlamydomonadales</taxon>
        <taxon>Haematococcaceae</taxon>
        <taxon>Haematococcus</taxon>
    </lineage>
</organism>
<evidence type="ECO:0000313" key="9">
    <source>
        <dbReference type="Proteomes" id="UP000485058"/>
    </source>
</evidence>
<dbReference type="GO" id="GO:0005524">
    <property type="term" value="F:ATP binding"/>
    <property type="evidence" value="ECO:0007669"/>
    <property type="project" value="UniProtKB-KW"/>
</dbReference>
<evidence type="ECO:0000256" key="3">
    <source>
        <dbReference type="ARBA" id="ARBA00022679"/>
    </source>
</evidence>
<comment type="similarity">
    <text evidence="1">Belongs to the pyridoxine kinase family.</text>
</comment>
<evidence type="ECO:0000256" key="4">
    <source>
        <dbReference type="ARBA" id="ARBA00022741"/>
    </source>
</evidence>
<accession>A0A699ZYW6</accession>
<dbReference type="Gene3D" id="3.40.1190.20">
    <property type="match status" value="1"/>
</dbReference>
<evidence type="ECO:0000256" key="2">
    <source>
        <dbReference type="ARBA" id="ARBA00012104"/>
    </source>
</evidence>
<dbReference type="GO" id="GO:0005829">
    <property type="term" value="C:cytosol"/>
    <property type="evidence" value="ECO:0007669"/>
    <property type="project" value="TreeGrafter"/>
</dbReference>
<dbReference type="GO" id="GO:0008478">
    <property type="term" value="F:pyridoxal kinase activity"/>
    <property type="evidence" value="ECO:0007669"/>
    <property type="project" value="UniProtKB-EC"/>
</dbReference>
<evidence type="ECO:0000259" key="7">
    <source>
        <dbReference type="Pfam" id="PF08543"/>
    </source>
</evidence>
<dbReference type="Pfam" id="PF08543">
    <property type="entry name" value="Phos_pyr_kin"/>
    <property type="match status" value="1"/>
</dbReference>
<keyword evidence="5" id="KW-0418">Kinase</keyword>
<dbReference type="GO" id="GO:0009443">
    <property type="term" value="P:pyridoxal 5'-phosphate salvage"/>
    <property type="evidence" value="ECO:0007669"/>
    <property type="project" value="InterPro"/>
</dbReference>
<dbReference type="SUPFAM" id="SSF53613">
    <property type="entry name" value="Ribokinase-like"/>
    <property type="match status" value="1"/>
</dbReference>
<keyword evidence="9" id="KW-1185">Reference proteome</keyword>